<gene>
    <name evidence="2" type="ORF">RhiirA4_474077</name>
</gene>
<organism evidence="2 3">
    <name type="scientific">Rhizophagus irregularis</name>
    <dbReference type="NCBI Taxonomy" id="588596"/>
    <lineage>
        <taxon>Eukaryota</taxon>
        <taxon>Fungi</taxon>
        <taxon>Fungi incertae sedis</taxon>
        <taxon>Mucoromycota</taxon>
        <taxon>Glomeromycotina</taxon>
        <taxon>Glomeromycetes</taxon>
        <taxon>Glomerales</taxon>
        <taxon>Glomeraceae</taxon>
        <taxon>Rhizophagus</taxon>
    </lineage>
</organism>
<proteinExistence type="predicted"/>
<accession>A0A2I1H7W5</accession>
<dbReference type="EMBL" id="LLXI01001736">
    <property type="protein sequence ID" value="PKY54950.1"/>
    <property type="molecule type" value="Genomic_DNA"/>
</dbReference>
<evidence type="ECO:0000256" key="1">
    <source>
        <dbReference type="SAM" id="Coils"/>
    </source>
</evidence>
<comment type="caution">
    <text evidence="2">The sequence shown here is derived from an EMBL/GenBank/DDBJ whole genome shotgun (WGS) entry which is preliminary data.</text>
</comment>
<evidence type="ECO:0000313" key="3">
    <source>
        <dbReference type="Proteomes" id="UP000234323"/>
    </source>
</evidence>
<dbReference type="VEuPathDB" id="FungiDB:RhiirFUN_011201"/>
<dbReference type="AlphaFoldDB" id="A0A2I1H7W5"/>
<name>A0A2I1H7W5_9GLOM</name>
<keyword evidence="3" id="KW-1185">Reference proteome</keyword>
<dbReference type="VEuPathDB" id="FungiDB:RhiirA1_475299"/>
<keyword evidence="1" id="KW-0175">Coiled coil</keyword>
<evidence type="ECO:0000313" key="2">
    <source>
        <dbReference type="EMBL" id="PKY54950.1"/>
    </source>
</evidence>
<protein>
    <submittedName>
        <fullName evidence="2">Uncharacterized protein</fullName>
    </submittedName>
</protein>
<dbReference type="Proteomes" id="UP000234323">
    <property type="component" value="Unassembled WGS sequence"/>
</dbReference>
<sequence>MDFNYKEQIAYNNGFERRIERLENNLKSAQEHSNNLEAKINQLTSTIEIQRHWIDELQQKHNTFIENEETIISLLTSNEDGLRKCFFVRGRDIRQPKAIQAIDSRRRACFWSKQKRKEMVEQSLEESCLEEA</sequence>
<reference evidence="2 3" key="1">
    <citation type="submission" date="2015-10" db="EMBL/GenBank/DDBJ databases">
        <title>Genome analyses suggest a sexual origin of heterokaryosis in a supposedly ancient asexual fungus.</title>
        <authorList>
            <person name="Ropars J."/>
            <person name="Sedzielewska K."/>
            <person name="Noel J."/>
            <person name="Charron P."/>
            <person name="Farinelli L."/>
            <person name="Marton T."/>
            <person name="Kruger M."/>
            <person name="Pelin A."/>
            <person name="Brachmann A."/>
            <person name="Corradi N."/>
        </authorList>
    </citation>
    <scope>NUCLEOTIDE SEQUENCE [LARGE SCALE GENOMIC DNA]</scope>
    <source>
        <strain evidence="2 3">A4</strain>
    </source>
</reference>
<feature type="coiled-coil region" evidence="1">
    <location>
        <begin position="5"/>
        <end position="46"/>
    </location>
</feature>